<dbReference type="Proteomes" id="UP000886814">
    <property type="component" value="Unassembled WGS sequence"/>
</dbReference>
<dbReference type="AlphaFoldDB" id="A0A9D1TG05"/>
<dbReference type="GO" id="GO:0016987">
    <property type="term" value="F:sigma factor activity"/>
    <property type="evidence" value="ECO:0007669"/>
    <property type="project" value="UniProtKB-KW"/>
</dbReference>
<evidence type="ECO:0000259" key="6">
    <source>
        <dbReference type="Pfam" id="PF04542"/>
    </source>
</evidence>
<evidence type="ECO:0000256" key="5">
    <source>
        <dbReference type="ARBA" id="ARBA00023163"/>
    </source>
</evidence>
<name>A0A9D1TG05_9FIRM</name>
<dbReference type="GO" id="GO:0006352">
    <property type="term" value="P:DNA-templated transcription initiation"/>
    <property type="evidence" value="ECO:0007669"/>
    <property type="project" value="InterPro"/>
</dbReference>
<dbReference type="Gene3D" id="1.10.1740.10">
    <property type="match status" value="1"/>
</dbReference>
<evidence type="ECO:0000256" key="1">
    <source>
        <dbReference type="ARBA" id="ARBA00010641"/>
    </source>
</evidence>
<dbReference type="PANTHER" id="PTHR43133:SF8">
    <property type="entry name" value="RNA POLYMERASE SIGMA FACTOR HI_1459-RELATED"/>
    <property type="match status" value="1"/>
</dbReference>
<protein>
    <submittedName>
        <fullName evidence="7">Sigma-70 family RNA polymerase sigma factor</fullName>
    </submittedName>
</protein>
<dbReference type="NCBIfam" id="TIGR02937">
    <property type="entry name" value="sigma70-ECF"/>
    <property type="match status" value="1"/>
</dbReference>
<dbReference type="SUPFAM" id="SSF88946">
    <property type="entry name" value="Sigma2 domain of RNA polymerase sigma factors"/>
    <property type="match status" value="1"/>
</dbReference>
<dbReference type="InterPro" id="IPR039425">
    <property type="entry name" value="RNA_pol_sigma-70-like"/>
</dbReference>
<dbReference type="SUPFAM" id="SSF88659">
    <property type="entry name" value="Sigma3 and sigma4 domains of RNA polymerase sigma factors"/>
    <property type="match status" value="1"/>
</dbReference>
<keyword evidence="2" id="KW-0805">Transcription regulation</keyword>
<dbReference type="InterPro" id="IPR007627">
    <property type="entry name" value="RNA_pol_sigma70_r2"/>
</dbReference>
<gene>
    <name evidence="7" type="ORF">H9747_10570</name>
</gene>
<evidence type="ECO:0000256" key="2">
    <source>
        <dbReference type="ARBA" id="ARBA00023015"/>
    </source>
</evidence>
<evidence type="ECO:0000313" key="8">
    <source>
        <dbReference type="Proteomes" id="UP000886814"/>
    </source>
</evidence>
<accession>A0A9D1TG05</accession>
<dbReference type="InterPro" id="IPR036388">
    <property type="entry name" value="WH-like_DNA-bd_sf"/>
</dbReference>
<dbReference type="EMBL" id="DXIQ01000069">
    <property type="protein sequence ID" value="HIV39419.1"/>
    <property type="molecule type" value="Genomic_DNA"/>
</dbReference>
<organism evidence="7 8">
    <name type="scientific">Candidatus Blautia stercorigallinarum</name>
    <dbReference type="NCBI Taxonomy" id="2838501"/>
    <lineage>
        <taxon>Bacteria</taxon>
        <taxon>Bacillati</taxon>
        <taxon>Bacillota</taxon>
        <taxon>Clostridia</taxon>
        <taxon>Lachnospirales</taxon>
        <taxon>Lachnospiraceae</taxon>
        <taxon>Blautia</taxon>
    </lineage>
</organism>
<keyword evidence="5" id="KW-0804">Transcription</keyword>
<dbReference type="InterPro" id="IPR014284">
    <property type="entry name" value="RNA_pol_sigma-70_dom"/>
</dbReference>
<keyword evidence="4" id="KW-0238">DNA-binding</keyword>
<dbReference type="InterPro" id="IPR013324">
    <property type="entry name" value="RNA_pol_sigma_r3/r4-like"/>
</dbReference>
<feature type="domain" description="RNA polymerase sigma-70 region 2" evidence="6">
    <location>
        <begin position="9"/>
        <end position="73"/>
    </location>
</feature>
<comment type="similarity">
    <text evidence="1">Belongs to the sigma-70 factor family. ECF subfamily.</text>
</comment>
<dbReference type="Gene3D" id="1.10.10.10">
    <property type="entry name" value="Winged helix-like DNA-binding domain superfamily/Winged helix DNA-binding domain"/>
    <property type="match status" value="1"/>
</dbReference>
<dbReference type="InterPro" id="IPR013325">
    <property type="entry name" value="RNA_pol_sigma_r2"/>
</dbReference>
<proteinExistence type="inferred from homology"/>
<reference evidence="7" key="1">
    <citation type="journal article" date="2021" name="PeerJ">
        <title>Extensive microbial diversity within the chicken gut microbiome revealed by metagenomics and culture.</title>
        <authorList>
            <person name="Gilroy R."/>
            <person name="Ravi A."/>
            <person name="Getino M."/>
            <person name="Pursley I."/>
            <person name="Horton D.L."/>
            <person name="Alikhan N.F."/>
            <person name="Baker D."/>
            <person name="Gharbi K."/>
            <person name="Hall N."/>
            <person name="Watson M."/>
            <person name="Adriaenssens E.M."/>
            <person name="Foster-Nyarko E."/>
            <person name="Jarju S."/>
            <person name="Secka A."/>
            <person name="Antonio M."/>
            <person name="Oren A."/>
            <person name="Chaudhuri R.R."/>
            <person name="La Ragione R."/>
            <person name="Hildebrand F."/>
            <person name="Pallen M.J."/>
        </authorList>
    </citation>
    <scope>NUCLEOTIDE SEQUENCE</scope>
    <source>
        <strain evidence="7">CHK195-9823</strain>
    </source>
</reference>
<keyword evidence="3" id="KW-0731">Sigma factor</keyword>
<evidence type="ECO:0000256" key="4">
    <source>
        <dbReference type="ARBA" id="ARBA00023125"/>
    </source>
</evidence>
<dbReference type="PANTHER" id="PTHR43133">
    <property type="entry name" value="RNA POLYMERASE ECF-TYPE SIGMA FACTO"/>
    <property type="match status" value="1"/>
</dbReference>
<reference evidence="7" key="2">
    <citation type="submission" date="2021-04" db="EMBL/GenBank/DDBJ databases">
        <authorList>
            <person name="Gilroy R."/>
        </authorList>
    </citation>
    <scope>NUCLEOTIDE SEQUENCE</scope>
    <source>
        <strain evidence="7">CHK195-9823</strain>
    </source>
</reference>
<evidence type="ECO:0000256" key="3">
    <source>
        <dbReference type="ARBA" id="ARBA00023082"/>
    </source>
</evidence>
<dbReference type="Pfam" id="PF04542">
    <property type="entry name" value="Sigma70_r2"/>
    <property type="match status" value="1"/>
</dbReference>
<dbReference type="GO" id="GO:0003677">
    <property type="term" value="F:DNA binding"/>
    <property type="evidence" value="ECO:0007669"/>
    <property type="project" value="UniProtKB-KW"/>
</dbReference>
<comment type="caution">
    <text evidence="7">The sequence shown here is derived from an EMBL/GenBank/DDBJ whole genome shotgun (WGS) entry which is preliminary data.</text>
</comment>
<sequence length="189" mass="22463">MNEKRFREIYEQYYRLVKSVAFSVLKDYDFAEDVSQEVFLLFSQKVETLKEEYYNQWFLVNTKRKAIDFCRKAYQVHEVAASMCPDEDGGHLDNAAEWLGDIKQNLFEDEIAHKIMLRELTGKLFEDLANKNSEWYEIMMRTVVEGESTEEVARALGISIGNLRAKKHRMKKWIKENFKEIYEESGLFQ</sequence>
<evidence type="ECO:0000313" key="7">
    <source>
        <dbReference type="EMBL" id="HIV39419.1"/>
    </source>
</evidence>